<organism evidence="1">
    <name type="scientific">Eutreptiella gymnastica</name>
    <dbReference type="NCBI Taxonomy" id="73025"/>
    <lineage>
        <taxon>Eukaryota</taxon>
        <taxon>Discoba</taxon>
        <taxon>Euglenozoa</taxon>
        <taxon>Euglenida</taxon>
        <taxon>Spirocuta</taxon>
        <taxon>Euglenophyceae</taxon>
        <taxon>Eutreptiales</taxon>
        <taxon>Eutreptiaceae</taxon>
        <taxon>Eutreptiella</taxon>
    </lineage>
</organism>
<name>A0A7S4FMT5_9EUGL</name>
<sequence length="144" mass="15903">MLSTTNNGTGQCRHLKEEHWAMLSTACKGSWQSCPPPTMALCNAIDHKQQHWALQSTTHNSTGQCFPPPTRTLGNDVFDVFFEVTRPSSVDTAMACSRWHQDQVTGCVAGVWPAVPWGFDGGITSYVTALACEHQRHQAQLCRT</sequence>
<proteinExistence type="predicted"/>
<protein>
    <submittedName>
        <fullName evidence="1">Uncharacterized protein</fullName>
    </submittedName>
</protein>
<dbReference type="EMBL" id="HBJA01042731">
    <property type="protein sequence ID" value="CAE0803541.1"/>
    <property type="molecule type" value="Transcribed_RNA"/>
</dbReference>
<reference evidence="1" key="1">
    <citation type="submission" date="2021-01" db="EMBL/GenBank/DDBJ databases">
        <authorList>
            <person name="Corre E."/>
            <person name="Pelletier E."/>
            <person name="Niang G."/>
            <person name="Scheremetjew M."/>
            <person name="Finn R."/>
            <person name="Kale V."/>
            <person name="Holt S."/>
            <person name="Cochrane G."/>
            <person name="Meng A."/>
            <person name="Brown T."/>
            <person name="Cohen L."/>
        </authorList>
    </citation>
    <scope>NUCLEOTIDE SEQUENCE</scope>
    <source>
        <strain evidence="1">CCMP1594</strain>
    </source>
</reference>
<evidence type="ECO:0000313" key="1">
    <source>
        <dbReference type="EMBL" id="CAE0803541.1"/>
    </source>
</evidence>
<gene>
    <name evidence="1" type="ORF">EGYM00163_LOCUS14664</name>
</gene>
<dbReference type="AlphaFoldDB" id="A0A7S4FMT5"/>
<accession>A0A7S4FMT5</accession>